<comment type="similarity">
    <text evidence="1 7 8">Belongs to the universal ribosomal protein uS7 family.</text>
</comment>
<dbReference type="GO" id="GO:0019843">
    <property type="term" value="F:rRNA binding"/>
    <property type="evidence" value="ECO:0007669"/>
    <property type="project" value="UniProtKB-UniRule"/>
</dbReference>
<dbReference type="NCBIfam" id="TIGR01029">
    <property type="entry name" value="rpsG_bact"/>
    <property type="match status" value="1"/>
</dbReference>
<protein>
    <recommendedName>
        <fullName evidence="7">Small ribosomal subunit protein uS7</fullName>
    </recommendedName>
</protein>
<name>A0A7Z7MUM1_9PROT</name>
<dbReference type="GO" id="GO:0003735">
    <property type="term" value="F:structural constituent of ribosome"/>
    <property type="evidence" value="ECO:0007669"/>
    <property type="project" value="InterPro"/>
</dbReference>
<dbReference type="PANTHER" id="PTHR11205">
    <property type="entry name" value="RIBOSOMAL PROTEIN S7"/>
    <property type="match status" value="1"/>
</dbReference>
<dbReference type="Gene3D" id="1.10.455.10">
    <property type="entry name" value="Ribosomal protein S7 domain"/>
    <property type="match status" value="1"/>
</dbReference>
<organism evidence="10 11">
    <name type="scientific">Sterolibacterium denitrificans</name>
    <dbReference type="NCBI Taxonomy" id="157592"/>
    <lineage>
        <taxon>Bacteria</taxon>
        <taxon>Pseudomonadati</taxon>
        <taxon>Pseudomonadota</taxon>
        <taxon>Betaproteobacteria</taxon>
        <taxon>Nitrosomonadales</taxon>
        <taxon>Sterolibacteriaceae</taxon>
        <taxon>Sterolibacterium</taxon>
    </lineage>
</organism>
<dbReference type="InterPro" id="IPR036823">
    <property type="entry name" value="Ribosomal_uS7_dom_sf"/>
</dbReference>
<dbReference type="AlphaFoldDB" id="A0A7Z7MUM1"/>
<evidence type="ECO:0000256" key="6">
    <source>
        <dbReference type="ARBA" id="ARBA00023274"/>
    </source>
</evidence>
<dbReference type="InterPro" id="IPR020606">
    <property type="entry name" value="Ribosomal_uS7_CS"/>
</dbReference>
<dbReference type="InterPro" id="IPR000235">
    <property type="entry name" value="Ribosomal_uS7"/>
</dbReference>
<reference evidence="10" key="1">
    <citation type="submission" date="2017-03" db="EMBL/GenBank/DDBJ databases">
        <authorList>
            <consortium name="AG Boll"/>
        </authorList>
    </citation>
    <scope>NUCLEOTIDE SEQUENCE [LARGE SCALE GENOMIC DNA]</scope>
    <source>
        <strain evidence="10">Chol</strain>
    </source>
</reference>
<dbReference type="PIRSF" id="PIRSF002122">
    <property type="entry name" value="RPS7p_RPS7a_RPS5e_RPS7o"/>
    <property type="match status" value="1"/>
</dbReference>
<evidence type="ECO:0000256" key="7">
    <source>
        <dbReference type="HAMAP-Rule" id="MF_00480"/>
    </source>
</evidence>
<proteinExistence type="inferred from homology"/>
<comment type="subunit">
    <text evidence="7">Part of the 30S ribosomal subunit. Contacts proteins S9 and S11.</text>
</comment>
<dbReference type="FunFam" id="1.10.455.10:FF:000001">
    <property type="entry name" value="30S ribosomal protein S7"/>
    <property type="match status" value="1"/>
</dbReference>
<dbReference type="SUPFAM" id="SSF47973">
    <property type="entry name" value="Ribosomal protein S7"/>
    <property type="match status" value="1"/>
</dbReference>
<feature type="domain" description="Small ribosomal subunit protein uS7" evidence="9">
    <location>
        <begin position="2"/>
        <end position="149"/>
    </location>
</feature>
<dbReference type="InterPro" id="IPR023798">
    <property type="entry name" value="Ribosomal_uS7_dom"/>
</dbReference>
<sequence>MPRRREVPKRDILPDPKFGSVDVSKFVNILMTAGKKSVAERIIYGAFDNISSKSGKDPLEVFMQAVNNVKPVVEVKSRRVGGANYQVPVEVRPSRRMALSMRWLREAARKRSEKSMGQRLANELLEAAEGRGSAMKKRDEVHRMAEANKAFSHYRF</sequence>
<evidence type="ECO:0000256" key="8">
    <source>
        <dbReference type="RuleBase" id="RU003619"/>
    </source>
</evidence>
<keyword evidence="4 7" id="KW-0694">RNA-binding</keyword>
<evidence type="ECO:0000256" key="1">
    <source>
        <dbReference type="ARBA" id="ARBA00007151"/>
    </source>
</evidence>
<evidence type="ECO:0000313" key="11">
    <source>
        <dbReference type="Proteomes" id="UP000242886"/>
    </source>
</evidence>
<evidence type="ECO:0000259" key="9">
    <source>
        <dbReference type="Pfam" id="PF00177"/>
    </source>
</evidence>
<keyword evidence="5 7" id="KW-0689">Ribosomal protein</keyword>
<keyword evidence="3 7" id="KW-0699">rRNA-binding</keyword>
<dbReference type="Pfam" id="PF00177">
    <property type="entry name" value="Ribosomal_S7"/>
    <property type="match status" value="1"/>
</dbReference>
<keyword evidence="11" id="KW-1185">Reference proteome</keyword>
<comment type="function">
    <text evidence="7">One of the primary rRNA binding proteins, it binds directly to 16S rRNA where it nucleates assembly of the head domain of the 30S subunit. Is located at the subunit interface close to the decoding center, probably blocks exit of the E-site tRNA.</text>
</comment>
<evidence type="ECO:0000313" key="10">
    <source>
        <dbReference type="EMBL" id="SMB23609.1"/>
    </source>
</evidence>
<evidence type="ECO:0000256" key="4">
    <source>
        <dbReference type="ARBA" id="ARBA00022884"/>
    </source>
</evidence>
<dbReference type="HAMAP" id="MF_00480_B">
    <property type="entry name" value="Ribosomal_uS7_B"/>
    <property type="match status" value="1"/>
</dbReference>
<dbReference type="EMBL" id="LT837803">
    <property type="protein sequence ID" value="SMB23609.1"/>
    <property type="molecule type" value="Genomic_DNA"/>
</dbReference>
<dbReference type="GO" id="GO:0006412">
    <property type="term" value="P:translation"/>
    <property type="evidence" value="ECO:0007669"/>
    <property type="project" value="UniProtKB-UniRule"/>
</dbReference>
<accession>A0A7Z7MUM1</accession>
<keyword evidence="2 7" id="KW-0820">tRNA-binding</keyword>
<dbReference type="RefSeq" id="WP_154716123.1">
    <property type="nucleotide sequence ID" value="NZ_LT837803.1"/>
</dbReference>
<evidence type="ECO:0000256" key="5">
    <source>
        <dbReference type="ARBA" id="ARBA00022980"/>
    </source>
</evidence>
<dbReference type="GO" id="GO:0015935">
    <property type="term" value="C:small ribosomal subunit"/>
    <property type="evidence" value="ECO:0007669"/>
    <property type="project" value="InterPro"/>
</dbReference>
<dbReference type="CDD" id="cd14869">
    <property type="entry name" value="uS7_Bacteria"/>
    <property type="match status" value="1"/>
</dbReference>
<keyword evidence="6 7" id="KW-0687">Ribonucleoprotein</keyword>
<evidence type="ECO:0000256" key="3">
    <source>
        <dbReference type="ARBA" id="ARBA00022730"/>
    </source>
</evidence>
<dbReference type="GO" id="GO:0000049">
    <property type="term" value="F:tRNA binding"/>
    <property type="evidence" value="ECO:0007669"/>
    <property type="project" value="UniProtKB-UniRule"/>
</dbReference>
<gene>
    <name evidence="7 10" type="primary">rpsG</name>
    <name evidence="10" type="ORF">SDENCHOL_10879</name>
</gene>
<dbReference type="PROSITE" id="PS00052">
    <property type="entry name" value="RIBOSOMAL_S7"/>
    <property type="match status" value="1"/>
</dbReference>
<dbReference type="Proteomes" id="UP000242886">
    <property type="component" value="Chromosome SDENCHOL"/>
</dbReference>
<dbReference type="InterPro" id="IPR005717">
    <property type="entry name" value="Ribosomal_uS7_bac/org-type"/>
</dbReference>
<evidence type="ECO:0000256" key="2">
    <source>
        <dbReference type="ARBA" id="ARBA00022555"/>
    </source>
</evidence>